<dbReference type="AlphaFoldDB" id="A0A0S4KRH0"/>
<dbReference type="OrthoDB" id="291892at2"/>
<accession>A0A0S4KRH0</accession>
<dbReference type="STRING" id="1715989.NITINOP_0005"/>
<dbReference type="EMBL" id="LN885086">
    <property type="protein sequence ID" value="CUQ64982.1"/>
    <property type="molecule type" value="Genomic_DNA"/>
</dbReference>
<sequence>MERFRYWGPVCAYAGLIFYLSSQPHPEDQLPSFIGLFSDKILHAVEYAMLGGLFYRAFRWGTNDAVKPWAGLLAVAAASLYGLSDEIHQAFVPNRESSGLDWLADSVGASLGVVTVERFIRWWPKSPAPEPRRR</sequence>
<dbReference type="InterPro" id="IPR006976">
    <property type="entry name" value="VanZ-like"/>
</dbReference>
<dbReference type="Pfam" id="PF04892">
    <property type="entry name" value="VanZ"/>
    <property type="match status" value="1"/>
</dbReference>
<evidence type="ECO:0000259" key="1">
    <source>
        <dbReference type="Pfam" id="PF04892"/>
    </source>
</evidence>
<name>A0A0S4KRH0_9BACT</name>
<evidence type="ECO:0000313" key="3">
    <source>
        <dbReference type="Proteomes" id="UP000066284"/>
    </source>
</evidence>
<reference evidence="3" key="1">
    <citation type="submission" date="2015-09" db="EMBL/GenBank/DDBJ databases">
        <authorList>
            <person name="Daims H."/>
        </authorList>
    </citation>
    <scope>NUCLEOTIDE SEQUENCE [LARGE SCALE GENOMIC DNA]</scope>
</reference>
<feature type="domain" description="VanZ-like" evidence="1">
    <location>
        <begin position="38"/>
        <end position="116"/>
    </location>
</feature>
<organism evidence="2 3">
    <name type="scientific">Candidatus Nitrospira inopinata</name>
    <dbReference type="NCBI Taxonomy" id="1715989"/>
    <lineage>
        <taxon>Bacteria</taxon>
        <taxon>Pseudomonadati</taxon>
        <taxon>Nitrospirota</taxon>
        <taxon>Nitrospiria</taxon>
        <taxon>Nitrospirales</taxon>
        <taxon>Nitrospiraceae</taxon>
        <taxon>Nitrospira</taxon>
    </lineage>
</organism>
<dbReference type="RefSeq" id="WP_082633436.1">
    <property type="nucleotide sequence ID" value="NZ_LN885086.1"/>
</dbReference>
<protein>
    <recommendedName>
        <fullName evidence="1">VanZ-like domain-containing protein</fullName>
    </recommendedName>
</protein>
<proteinExistence type="predicted"/>
<dbReference type="KEGG" id="nio:NITINOP_0005"/>
<evidence type="ECO:0000313" key="2">
    <source>
        <dbReference type="EMBL" id="CUQ64982.1"/>
    </source>
</evidence>
<gene>
    <name evidence="2" type="ORF">NITINOP_0005</name>
</gene>
<dbReference type="NCBIfam" id="NF037970">
    <property type="entry name" value="vanZ_1"/>
    <property type="match status" value="1"/>
</dbReference>
<keyword evidence="3" id="KW-1185">Reference proteome</keyword>
<dbReference type="Proteomes" id="UP000066284">
    <property type="component" value="Chromosome 1"/>
</dbReference>